<dbReference type="EMBL" id="WXYO01000002">
    <property type="protein sequence ID" value="NAS11617.1"/>
    <property type="molecule type" value="Genomic_DNA"/>
</dbReference>
<gene>
    <name evidence="9" type="ORF">GTQ38_06365</name>
</gene>
<keyword evidence="4 6" id="KW-1133">Transmembrane helix</keyword>
<feature type="transmembrane region" description="Helical" evidence="6">
    <location>
        <begin position="21"/>
        <end position="41"/>
    </location>
</feature>
<evidence type="ECO:0000256" key="2">
    <source>
        <dbReference type="ARBA" id="ARBA00022475"/>
    </source>
</evidence>
<feature type="transmembrane region" description="Helical" evidence="6">
    <location>
        <begin position="676"/>
        <end position="698"/>
    </location>
</feature>
<evidence type="ECO:0000313" key="9">
    <source>
        <dbReference type="EMBL" id="NAS11617.1"/>
    </source>
</evidence>
<dbReference type="Pfam" id="PF12704">
    <property type="entry name" value="MacB_PCD"/>
    <property type="match status" value="2"/>
</dbReference>
<feature type="transmembrane region" description="Helical" evidence="6">
    <location>
        <begin position="280"/>
        <end position="303"/>
    </location>
</feature>
<evidence type="ECO:0000256" key="3">
    <source>
        <dbReference type="ARBA" id="ARBA00022692"/>
    </source>
</evidence>
<evidence type="ECO:0000256" key="5">
    <source>
        <dbReference type="ARBA" id="ARBA00023136"/>
    </source>
</evidence>
<accession>A0A6L9E9Y9</accession>
<evidence type="ECO:0000256" key="1">
    <source>
        <dbReference type="ARBA" id="ARBA00004651"/>
    </source>
</evidence>
<name>A0A6L9E9Y9_9FLAO</name>
<dbReference type="Proteomes" id="UP000475249">
    <property type="component" value="Unassembled WGS sequence"/>
</dbReference>
<evidence type="ECO:0000313" key="10">
    <source>
        <dbReference type="Proteomes" id="UP000475249"/>
    </source>
</evidence>
<dbReference type="PANTHER" id="PTHR30572:SF18">
    <property type="entry name" value="ABC-TYPE MACROLIDE FAMILY EXPORT SYSTEM PERMEASE COMPONENT 2"/>
    <property type="match status" value="1"/>
</dbReference>
<feature type="transmembrane region" description="Helical" evidence="6">
    <location>
        <begin position="759"/>
        <end position="782"/>
    </location>
</feature>
<feature type="domain" description="MacB-like periplasmic core" evidence="8">
    <location>
        <begin position="20"/>
        <end position="239"/>
    </location>
</feature>
<feature type="domain" description="ABC3 transporter permease C-terminal" evidence="7">
    <location>
        <begin position="676"/>
        <end position="789"/>
    </location>
</feature>
<feature type="transmembrane region" description="Helical" evidence="6">
    <location>
        <begin position="425"/>
        <end position="444"/>
    </location>
</feature>
<keyword evidence="5 6" id="KW-0472">Membrane</keyword>
<dbReference type="PANTHER" id="PTHR30572">
    <property type="entry name" value="MEMBRANE COMPONENT OF TRANSPORTER-RELATED"/>
    <property type="match status" value="1"/>
</dbReference>
<evidence type="ECO:0000259" key="7">
    <source>
        <dbReference type="Pfam" id="PF02687"/>
    </source>
</evidence>
<evidence type="ECO:0000256" key="6">
    <source>
        <dbReference type="SAM" id="Phobius"/>
    </source>
</evidence>
<dbReference type="RefSeq" id="WP_161434633.1">
    <property type="nucleotide sequence ID" value="NZ_WXYO01000002.1"/>
</dbReference>
<keyword evidence="2" id="KW-1003">Cell membrane</keyword>
<reference evidence="9 10" key="1">
    <citation type="submission" date="2020-01" db="EMBL/GenBank/DDBJ databases">
        <title>Bacteria diversity of Porities sp.</title>
        <authorList>
            <person name="Wang G."/>
        </authorList>
    </citation>
    <scope>NUCLEOTIDE SEQUENCE [LARGE SCALE GENOMIC DNA]</scope>
    <source>
        <strain evidence="9 10">R33</strain>
    </source>
</reference>
<feature type="domain" description="MacB-like periplasmic core" evidence="8">
    <location>
        <begin position="432"/>
        <end position="618"/>
    </location>
</feature>
<keyword evidence="3 6" id="KW-0812">Transmembrane</keyword>
<comment type="subcellular location">
    <subcellularLocation>
        <location evidence="1">Cell membrane</location>
        <topology evidence="1">Multi-pass membrane protein</topology>
    </subcellularLocation>
</comment>
<feature type="domain" description="ABC3 transporter permease C-terminal" evidence="7">
    <location>
        <begin position="287"/>
        <end position="404"/>
    </location>
</feature>
<feature type="transmembrane region" description="Helical" evidence="6">
    <location>
        <begin position="336"/>
        <end position="358"/>
    </location>
</feature>
<feature type="transmembrane region" description="Helical" evidence="6">
    <location>
        <begin position="725"/>
        <end position="744"/>
    </location>
</feature>
<dbReference type="GO" id="GO:0022857">
    <property type="term" value="F:transmembrane transporter activity"/>
    <property type="evidence" value="ECO:0007669"/>
    <property type="project" value="TreeGrafter"/>
</dbReference>
<protein>
    <submittedName>
        <fullName evidence="9">FtsX-like permease family protein</fullName>
    </submittedName>
</protein>
<dbReference type="InterPro" id="IPR025857">
    <property type="entry name" value="MacB_PCD"/>
</dbReference>
<proteinExistence type="predicted"/>
<dbReference type="AlphaFoldDB" id="A0A6L9E9Y9"/>
<evidence type="ECO:0000259" key="8">
    <source>
        <dbReference type="Pfam" id="PF12704"/>
    </source>
</evidence>
<keyword evidence="10" id="KW-1185">Reference proteome</keyword>
<dbReference type="InterPro" id="IPR003838">
    <property type="entry name" value="ABC3_permease_C"/>
</dbReference>
<evidence type="ECO:0000256" key="4">
    <source>
        <dbReference type="ARBA" id="ARBA00022989"/>
    </source>
</evidence>
<sequence>MLKNNLKIAWRNLLKRKGFSLINIIGLAFGFTCSILVFLFVSHHLKFDNFHENSDRIYRFVTEEHTDEIEYAASVPPGFSNAFKEDYNYAELTARVVNRENQLIWVEEANYKNRLEEGVVFAEADLFKIFNYPMLNGSNEVPIVDPNTAVISESMAKQIFGHTDVTGRSFVLSNEELITITGVLRDLPEHTLIQGEIFVSFPTLETYSRFLGGESWGGISSDLQCFGLLYPNQKVAEIEEVIAGYVQKFRPTSKNVHHYKLQPLSEIHFSSDYSGGIDLAILWIFSMIGFFILFIACINFINIATAQSVYRSKEVGVRKVLGGYKNHLFWQFMAEAFLVSLIALCLGFALCFLVLPYFNAVFDLSLSMATLWELPSLVFVLLLLLTVAFFAGSYPGIVLTRITPILALKGKLTQKDAGGYLTRKTLVILQFSISAALIIGTLVINKQLRYAINSDLGYDKSAVLMLEIPDELESLQIKSLKERFLRSAGVEKVTACFASPGGAGNNRWGTNLNYDNRPEDEEFPIQIKTADRDYLNTFNLNLVAGRNFYEKDTVDEVLVNETFVRKIGSQSPEEVLGHQLEVSGGFAKGTIVGVVADFHDRDFRESINPIFIAPVSRSYAELAVKVNMANISEVLPYLEKEWSSVFPDHIFVYDFLDERVAELYRSEQQFLSLTSIFSALAILIACLGIYGLIAFLIAQKTKEIGIRKVLGSSISSILVLLTKDFLKLILFAGLLAAPVAWYFGDRWLEQFQYRVEVPWWSFGIAVGSLMLIALLTISFQALRAARANPVKSLRTE</sequence>
<comment type="caution">
    <text evidence="9">The sequence shown here is derived from an EMBL/GenBank/DDBJ whole genome shotgun (WGS) entry which is preliminary data.</text>
</comment>
<dbReference type="GO" id="GO:0005886">
    <property type="term" value="C:plasma membrane"/>
    <property type="evidence" value="ECO:0007669"/>
    <property type="project" value="UniProtKB-SubCell"/>
</dbReference>
<dbReference type="Pfam" id="PF02687">
    <property type="entry name" value="FtsX"/>
    <property type="match status" value="2"/>
</dbReference>
<dbReference type="InterPro" id="IPR050250">
    <property type="entry name" value="Macrolide_Exporter_MacB"/>
</dbReference>
<organism evidence="9 10">
    <name type="scientific">Poritiphilus flavus</name>
    <dbReference type="NCBI Taxonomy" id="2697053"/>
    <lineage>
        <taxon>Bacteria</taxon>
        <taxon>Pseudomonadati</taxon>
        <taxon>Bacteroidota</taxon>
        <taxon>Flavobacteriia</taxon>
        <taxon>Flavobacteriales</taxon>
        <taxon>Flavobacteriaceae</taxon>
        <taxon>Poritiphilus</taxon>
    </lineage>
</organism>
<feature type="transmembrane region" description="Helical" evidence="6">
    <location>
        <begin position="378"/>
        <end position="404"/>
    </location>
</feature>